<sequence>MARNSLSAAGGWSEAIPGASRCPRSPQCRRRRCPWGRFFQFFQFFGAAGKKSRNENAVFVLKFEKKEFERSANPPILPRGEGPKYRQVFGSSSGRVSTFNACQANLDTPVATSTDAEPVPNGRKTALSKPVRKGLSLSVWKLFRPIGEVRPRNPKILARGNGEAPCLAALIDPALERGLVLEMVVGHRPTLRLSGVWGGWDGWGGLSERSLHARGIPDSERGNHESPCCQGFPDARACSSLSNQPPQPSQLNDFNGLAVLT</sequence>
<evidence type="ECO:0000313" key="2">
    <source>
        <dbReference type="EMBL" id="CAA2104964.1"/>
    </source>
</evidence>
<reference evidence="2" key="1">
    <citation type="submission" date="2019-12" db="EMBL/GenBank/DDBJ databases">
        <authorList>
            <person name="Cremers G."/>
        </authorList>
    </citation>
    <scope>NUCLEOTIDE SEQUENCE</scope>
    <source>
        <strain evidence="2">Mbul1</strain>
    </source>
</reference>
<proteinExistence type="predicted"/>
<feature type="region of interest" description="Disordered" evidence="1">
    <location>
        <begin position="1"/>
        <end position="26"/>
    </location>
</feature>
<protein>
    <submittedName>
        <fullName evidence="2">Uncharacterized protein</fullName>
    </submittedName>
</protein>
<organism evidence="2">
    <name type="scientific">Methylobacterium bullatum</name>
    <dbReference type="NCBI Taxonomy" id="570505"/>
    <lineage>
        <taxon>Bacteria</taxon>
        <taxon>Pseudomonadati</taxon>
        <taxon>Pseudomonadota</taxon>
        <taxon>Alphaproteobacteria</taxon>
        <taxon>Hyphomicrobiales</taxon>
        <taxon>Methylobacteriaceae</taxon>
        <taxon>Methylobacterium</taxon>
    </lineage>
</organism>
<dbReference type="EMBL" id="LR743504">
    <property type="protein sequence ID" value="CAA2104964.1"/>
    <property type="molecule type" value="Genomic_DNA"/>
</dbReference>
<accession>A0A679J1B1</accession>
<name>A0A679J1B1_9HYPH</name>
<dbReference type="AlphaFoldDB" id="A0A679J1B1"/>
<gene>
    <name evidence="2" type="ORF">MBUL_02958</name>
</gene>
<evidence type="ECO:0000256" key="1">
    <source>
        <dbReference type="SAM" id="MobiDB-lite"/>
    </source>
</evidence>